<reference evidence="1" key="1">
    <citation type="submission" date="2017-09" db="EMBL/GenBank/DDBJ databases">
        <title>Contemporary evolution of a Lepidopteran species, Heliothis virescens, in response to modern agricultural practices.</title>
        <authorList>
            <person name="Fritz M.L."/>
            <person name="Deyonke A.M."/>
            <person name="Papanicolaou A."/>
            <person name="Micinski S."/>
            <person name="Westbrook J."/>
            <person name="Gould F."/>
        </authorList>
    </citation>
    <scope>NUCLEOTIDE SEQUENCE [LARGE SCALE GENOMIC DNA]</scope>
    <source>
        <strain evidence="1">HvINT-</strain>
        <tissue evidence="1">Whole body</tissue>
    </source>
</reference>
<gene>
    <name evidence="1" type="ORF">B5V51_4627</name>
</gene>
<dbReference type="EMBL" id="NWSH01002167">
    <property type="protein sequence ID" value="PCG68999.1"/>
    <property type="molecule type" value="Genomic_DNA"/>
</dbReference>
<proteinExistence type="predicted"/>
<evidence type="ECO:0000313" key="1">
    <source>
        <dbReference type="EMBL" id="PCG68999.1"/>
    </source>
</evidence>
<name>A0A2A4JAW5_HELVI</name>
<dbReference type="AlphaFoldDB" id="A0A2A4JAW5"/>
<accession>A0A2A4JAW5</accession>
<protein>
    <submittedName>
        <fullName evidence="1">Uncharacterized protein</fullName>
    </submittedName>
</protein>
<comment type="caution">
    <text evidence="1">The sequence shown here is derived from an EMBL/GenBank/DDBJ whole genome shotgun (WGS) entry which is preliminary data.</text>
</comment>
<sequence length="169" mass="18233">MHLARALLSPALVRAPRGTCPSRWRTDTFCAIDNEADKVEHGCADDESEHTRRRKWCLRNPMGARGGGAGEPAAARGGSTGLAGGCGLRQPAARPRWQRGRVFQAGPRAAPTALRNRRLCKACRCQLAAARVPPEGKVERGAVVRARAPPLHAPRTPVKCLPVSCQCRF</sequence>
<organism evidence="1">
    <name type="scientific">Heliothis virescens</name>
    <name type="common">Tobacco budworm moth</name>
    <dbReference type="NCBI Taxonomy" id="7102"/>
    <lineage>
        <taxon>Eukaryota</taxon>
        <taxon>Metazoa</taxon>
        <taxon>Ecdysozoa</taxon>
        <taxon>Arthropoda</taxon>
        <taxon>Hexapoda</taxon>
        <taxon>Insecta</taxon>
        <taxon>Pterygota</taxon>
        <taxon>Neoptera</taxon>
        <taxon>Endopterygota</taxon>
        <taxon>Lepidoptera</taxon>
        <taxon>Glossata</taxon>
        <taxon>Ditrysia</taxon>
        <taxon>Noctuoidea</taxon>
        <taxon>Noctuidae</taxon>
        <taxon>Heliothinae</taxon>
        <taxon>Heliothis</taxon>
    </lineage>
</organism>